<feature type="transmembrane region" description="Helical" evidence="4">
    <location>
        <begin position="113"/>
        <end position="131"/>
    </location>
</feature>
<evidence type="ECO:0000259" key="5">
    <source>
        <dbReference type="Pfam" id="PF07730"/>
    </source>
</evidence>
<keyword evidence="4" id="KW-1133">Transmembrane helix</keyword>
<dbReference type="PANTHER" id="PTHR24421">
    <property type="entry name" value="NITRATE/NITRITE SENSOR PROTEIN NARX-RELATED"/>
    <property type="match status" value="1"/>
</dbReference>
<evidence type="ECO:0000256" key="2">
    <source>
        <dbReference type="ARBA" id="ARBA00022777"/>
    </source>
</evidence>
<evidence type="ECO:0000256" key="3">
    <source>
        <dbReference type="ARBA" id="ARBA00023012"/>
    </source>
</evidence>
<reference evidence="7" key="1">
    <citation type="journal article" date="2019" name="Int. J. Syst. Evol. Microbiol.">
        <title>The Global Catalogue of Microorganisms (GCM) 10K type strain sequencing project: providing services to taxonomists for standard genome sequencing and annotation.</title>
        <authorList>
            <consortium name="The Broad Institute Genomics Platform"/>
            <consortium name="The Broad Institute Genome Sequencing Center for Infectious Disease"/>
            <person name="Wu L."/>
            <person name="Ma J."/>
        </authorList>
    </citation>
    <scope>NUCLEOTIDE SEQUENCE [LARGE SCALE GENOMIC DNA]</scope>
    <source>
        <strain evidence="7">KCTC 23723</strain>
    </source>
</reference>
<feature type="domain" description="Signal transduction histidine kinase subgroup 3 dimerisation and phosphoacceptor" evidence="5">
    <location>
        <begin position="189"/>
        <end position="252"/>
    </location>
</feature>
<keyword evidence="4" id="KW-0812">Transmembrane</keyword>
<comment type="caution">
    <text evidence="6">The sequence shown here is derived from an EMBL/GenBank/DDBJ whole genome shotgun (WGS) entry which is preliminary data.</text>
</comment>
<keyword evidence="1" id="KW-0808">Transferase</keyword>
<feature type="transmembrane region" description="Helical" evidence="4">
    <location>
        <begin position="7"/>
        <end position="30"/>
    </location>
</feature>
<gene>
    <name evidence="6" type="ORF">GCM10008111_00630</name>
</gene>
<feature type="transmembrane region" description="Helical" evidence="4">
    <location>
        <begin position="137"/>
        <end position="157"/>
    </location>
</feature>
<feature type="transmembrane region" description="Helical" evidence="4">
    <location>
        <begin position="66"/>
        <end position="84"/>
    </location>
</feature>
<feature type="transmembrane region" description="Helical" evidence="4">
    <location>
        <begin position="36"/>
        <end position="54"/>
    </location>
</feature>
<proteinExistence type="predicted"/>
<evidence type="ECO:0000313" key="6">
    <source>
        <dbReference type="EMBL" id="GGW48813.1"/>
    </source>
</evidence>
<accession>A0ABQ2WFG1</accession>
<dbReference type="Gene3D" id="1.20.5.1930">
    <property type="match status" value="1"/>
</dbReference>
<evidence type="ECO:0000256" key="1">
    <source>
        <dbReference type="ARBA" id="ARBA00022679"/>
    </source>
</evidence>
<feature type="transmembrane region" description="Helical" evidence="4">
    <location>
        <begin position="90"/>
        <end position="106"/>
    </location>
</feature>
<evidence type="ECO:0000313" key="7">
    <source>
        <dbReference type="Proteomes" id="UP000634667"/>
    </source>
</evidence>
<keyword evidence="2 6" id="KW-0418">Kinase</keyword>
<dbReference type="Gene3D" id="3.30.565.10">
    <property type="entry name" value="Histidine kinase-like ATPase, C-terminal domain"/>
    <property type="match status" value="1"/>
</dbReference>
<protein>
    <submittedName>
        <fullName evidence="6">Two-component sensor histidine kinase</fullName>
    </submittedName>
</protein>
<evidence type="ECO:0000256" key="4">
    <source>
        <dbReference type="SAM" id="Phobius"/>
    </source>
</evidence>
<dbReference type="Proteomes" id="UP000634667">
    <property type="component" value="Unassembled WGS sequence"/>
</dbReference>
<dbReference type="RefSeq" id="WP_189480053.1">
    <property type="nucleotide sequence ID" value="NZ_BMYR01000001.1"/>
</dbReference>
<name>A0ABQ2WFG1_9ALTE</name>
<dbReference type="InterPro" id="IPR036890">
    <property type="entry name" value="HATPase_C_sf"/>
</dbReference>
<dbReference type="InterPro" id="IPR050482">
    <property type="entry name" value="Sensor_HK_TwoCompSys"/>
</dbReference>
<keyword evidence="3" id="KW-0902">Two-component regulatory system</keyword>
<organism evidence="6 7">
    <name type="scientific">Alishewanella tabrizica</name>
    <dbReference type="NCBI Taxonomy" id="671278"/>
    <lineage>
        <taxon>Bacteria</taxon>
        <taxon>Pseudomonadati</taxon>
        <taxon>Pseudomonadota</taxon>
        <taxon>Gammaproteobacteria</taxon>
        <taxon>Alteromonadales</taxon>
        <taxon>Alteromonadaceae</taxon>
        <taxon>Alishewanella</taxon>
    </lineage>
</organism>
<dbReference type="PANTHER" id="PTHR24421:SF59">
    <property type="entry name" value="OXYGEN SENSOR HISTIDINE KINASE NREB"/>
    <property type="match status" value="1"/>
</dbReference>
<dbReference type="Pfam" id="PF07730">
    <property type="entry name" value="HisKA_3"/>
    <property type="match status" value="1"/>
</dbReference>
<keyword evidence="4" id="KW-0472">Membrane</keyword>
<dbReference type="SUPFAM" id="SSF55874">
    <property type="entry name" value="ATPase domain of HSP90 chaperone/DNA topoisomerase II/histidine kinase"/>
    <property type="match status" value="1"/>
</dbReference>
<keyword evidence="7" id="KW-1185">Reference proteome</keyword>
<dbReference type="EMBL" id="BMYR01000001">
    <property type="protein sequence ID" value="GGW48813.1"/>
    <property type="molecule type" value="Genomic_DNA"/>
</dbReference>
<dbReference type="CDD" id="cd16917">
    <property type="entry name" value="HATPase_UhpB-NarQ-NarX-like"/>
    <property type="match status" value="1"/>
</dbReference>
<dbReference type="InterPro" id="IPR011712">
    <property type="entry name" value="Sig_transdc_His_kin_sub3_dim/P"/>
</dbReference>
<sequence>MNLRFPLATLAGVVTWLLVSLVTLVILQRLPGETPVVAIITLLSLYGISFIFLTQEQHPLGLLGQYGRYLVAVPLLCAFALLILLPPKHFDYLAILTIIWVCLLPHMMSQQRALLVTALVVVVWFSLQAWLEQRSLWISASLYGTFHLFAVVMQSAITAEQQAKLALAAKHVELQSAQQLLLAASRQSERTRIARNLHDLLGHHLTALTIQLQVASYHTEGEAKQQVDNSLQLARLLLSDVREAVSAMREQAELNLKQLLTPSIANLADTLSVKLTMADDIILPNVLQAQHVLMVVQEAISNTLKHAAASEFYIVAQQQPTQLVITLSDNGRAQYPVQFGNGLIGMQERLAECGGQLQVQHEGGGVQLQLLLPFEFPYESPQEPADV</sequence>
<dbReference type="GO" id="GO:0016301">
    <property type="term" value="F:kinase activity"/>
    <property type="evidence" value="ECO:0007669"/>
    <property type="project" value="UniProtKB-KW"/>
</dbReference>